<comment type="similarity">
    <text evidence="1">Belongs to the outer membrane factor (OMF) (TC 1.B.17) family.</text>
</comment>
<name>A0A2S8G580_9BACT</name>
<dbReference type="GO" id="GO:0015562">
    <property type="term" value="F:efflux transmembrane transporter activity"/>
    <property type="evidence" value="ECO:0007669"/>
    <property type="project" value="InterPro"/>
</dbReference>
<proteinExistence type="inferred from homology"/>
<dbReference type="EMBL" id="PUHY01000004">
    <property type="protein sequence ID" value="PQO39587.1"/>
    <property type="molecule type" value="Genomic_DNA"/>
</dbReference>
<dbReference type="PANTHER" id="PTHR30203">
    <property type="entry name" value="OUTER MEMBRANE CATION EFFLUX PROTEIN"/>
    <property type="match status" value="1"/>
</dbReference>
<dbReference type="Gene3D" id="1.20.1600.10">
    <property type="entry name" value="Outer membrane efflux proteins (OEP)"/>
    <property type="match status" value="1"/>
</dbReference>
<dbReference type="RefSeq" id="WP_105328024.1">
    <property type="nucleotide sequence ID" value="NZ_PUHY01000004.1"/>
</dbReference>
<evidence type="ECO:0000256" key="1">
    <source>
        <dbReference type="ARBA" id="ARBA00007613"/>
    </source>
</evidence>
<organism evidence="2 3">
    <name type="scientific">Blastopirellula marina</name>
    <dbReference type="NCBI Taxonomy" id="124"/>
    <lineage>
        <taxon>Bacteria</taxon>
        <taxon>Pseudomonadati</taxon>
        <taxon>Planctomycetota</taxon>
        <taxon>Planctomycetia</taxon>
        <taxon>Pirellulales</taxon>
        <taxon>Pirellulaceae</taxon>
        <taxon>Blastopirellula</taxon>
    </lineage>
</organism>
<dbReference type="SUPFAM" id="SSF56954">
    <property type="entry name" value="Outer membrane efflux proteins (OEP)"/>
    <property type="match status" value="1"/>
</dbReference>
<protein>
    <submittedName>
        <fullName evidence="2">TolC family protein</fullName>
    </submittedName>
</protein>
<dbReference type="AlphaFoldDB" id="A0A2S8G580"/>
<dbReference type="Pfam" id="PF02321">
    <property type="entry name" value="OEP"/>
    <property type="match status" value="2"/>
</dbReference>
<sequence length="509" mass="55621">MKMSHTTMRSLLLIAIGCTSWLGCRTGSSSNEVPPFDGPIATDVALRNDATIRPSPEPIQLQLETAAASDNTNKIELVGFQASSPLQDTSLANVTAPVPIPNVEQTSLTLESIQNIALANNPAIRALSASALAESDYQYQVGRWANPSVGYAGNQLADQQTDQHLAYVEQTFVTAGKLKLNQDVVGHSAEAQRWDVESQRMRVLTDVRMKFIQALVAQRQMEVIDNFHGVIQKGAELAQRRFQAEESPQADLLQAEIQLNEVEVMRQQAEYRWNAAWQEMAAAAGVPNMQLSKLHGDLNAAQESLDWEVVFNELLSQSPELHAAHSRVCQARANLSRQEIQAIPNLTANLQGGVDNATGSGMIQVQVGGAIPVFNNNQGNTSAAFNLYSRATHEVKRIEMSLKARLAQVSQEYNSSQVAVQRYEQAILPRAQKTLDLAETAYQAGEFSFIQTLIARRTYFDTNLNYLTSLGDLAQAQAKVDGLLLTGALDAANTNSLGDSLRGQTFSQQ</sequence>
<gene>
    <name evidence="2" type="ORF">C5Y83_02250</name>
</gene>
<dbReference type="InterPro" id="IPR003423">
    <property type="entry name" value="OMP_efflux"/>
</dbReference>
<dbReference type="PANTHER" id="PTHR30203:SF24">
    <property type="entry name" value="BLR4935 PROTEIN"/>
    <property type="match status" value="1"/>
</dbReference>
<reference evidence="2 3" key="1">
    <citation type="submission" date="2018-02" db="EMBL/GenBank/DDBJ databases">
        <title>Comparative genomes isolates from brazilian mangrove.</title>
        <authorList>
            <person name="Araujo J.E."/>
            <person name="Taketani R.G."/>
            <person name="Silva M.C.P."/>
            <person name="Loureco M.V."/>
            <person name="Andreote F.D."/>
        </authorList>
    </citation>
    <scope>NUCLEOTIDE SEQUENCE [LARGE SCALE GENOMIC DNA]</scope>
    <source>
        <strain evidence="2 3">Hex-1 MGV</strain>
    </source>
</reference>
<accession>A0A2S8G580</accession>
<evidence type="ECO:0000313" key="3">
    <source>
        <dbReference type="Proteomes" id="UP000238322"/>
    </source>
</evidence>
<dbReference type="InterPro" id="IPR010131">
    <property type="entry name" value="MdtP/NodT-like"/>
</dbReference>
<evidence type="ECO:0000313" key="2">
    <source>
        <dbReference type="EMBL" id="PQO39587.1"/>
    </source>
</evidence>
<dbReference type="OrthoDB" id="9791261at2"/>
<dbReference type="Proteomes" id="UP000238322">
    <property type="component" value="Unassembled WGS sequence"/>
</dbReference>
<comment type="caution">
    <text evidence="2">The sequence shown here is derived from an EMBL/GenBank/DDBJ whole genome shotgun (WGS) entry which is preliminary data.</text>
</comment>
<dbReference type="PROSITE" id="PS51257">
    <property type="entry name" value="PROKAR_LIPOPROTEIN"/>
    <property type="match status" value="1"/>
</dbReference>